<evidence type="ECO:0000256" key="1">
    <source>
        <dbReference type="SAM" id="Coils"/>
    </source>
</evidence>
<keyword evidence="1" id="KW-0175">Coiled coil</keyword>
<sequence length="158" mass="18343">MDRMELQHESSKLDEMEYMLAESQKKADDELSLIKSMLLNLQREPQEITVQQQEISEKEILSSEYSSLQKKYSELGVRESTLTKIHELENKADAVESQCKQQEMKLESFTSLPSYKIGLLFTQDMVLASIKIQEAEDDLRRLEQERESLLSEIANSVH</sequence>
<protein>
    <submittedName>
        <fullName evidence="2">Uncharacterized protein</fullName>
    </submittedName>
</protein>
<gene>
    <name evidence="2" type="ORF">HMPREF1544_07454</name>
</gene>
<accession>S2K0V3</accession>
<dbReference type="EMBL" id="KE124004">
    <property type="protein sequence ID" value="EPB85785.1"/>
    <property type="molecule type" value="Genomic_DNA"/>
</dbReference>
<evidence type="ECO:0000313" key="2">
    <source>
        <dbReference type="EMBL" id="EPB85785.1"/>
    </source>
</evidence>
<dbReference type="AlphaFoldDB" id="S2K0V3"/>
<keyword evidence="3" id="KW-1185">Reference proteome</keyword>
<dbReference type="InParanoid" id="S2K0V3"/>
<name>S2K0V3_MUCC1</name>
<dbReference type="OMA" id="MELQHES"/>
<dbReference type="Proteomes" id="UP000014254">
    <property type="component" value="Unassembled WGS sequence"/>
</dbReference>
<organism evidence="2 3">
    <name type="scientific">Mucor circinelloides f. circinelloides (strain 1006PhL)</name>
    <name type="common">Mucormycosis agent</name>
    <name type="synonym">Calyptromyces circinelloides</name>
    <dbReference type="NCBI Taxonomy" id="1220926"/>
    <lineage>
        <taxon>Eukaryota</taxon>
        <taxon>Fungi</taxon>
        <taxon>Fungi incertae sedis</taxon>
        <taxon>Mucoromycota</taxon>
        <taxon>Mucoromycotina</taxon>
        <taxon>Mucoromycetes</taxon>
        <taxon>Mucorales</taxon>
        <taxon>Mucorineae</taxon>
        <taxon>Mucoraceae</taxon>
        <taxon>Mucor</taxon>
    </lineage>
</organism>
<dbReference type="VEuPathDB" id="FungiDB:HMPREF1544_07454"/>
<evidence type="ECO:0000313" key="3">
    <source>
        <dbReference type="Proteomes" id="UP000014254"/>
    </source>
</evidence>
<proteinExistence type="predicted"/>
<feature type="coiled-coil region" evidence="1">
    <location>
        <begin position="78"/>
        <end position="152"/>
    </location>
</feature>
<reference evidence="3" key="1">
    <citation type="submission" date="2013-05" db="EMBL/GenBank/DDBJ databases">
        <title>The Genome sequence of Mucor circinelloides f. circinelloides 1006PhL.</title>
        <authorList>
            <consortium name="The Broad Institute Genomics Platform"/>
            <person name="Cuomo C."/>
            <person name="Earl A."/>
            <person name="Findley K."/>
            <person name="Lee S.C."/>
            <person name="Walker B."/>
            <person name="Young S."/>
            <person name="Zeng Q."/>
            <person name="Gargeya S."/>
            <person name="Fitzgerald M."/>
            <person name="Haas B."/>
            <person name="Abouelleil A."/>
            <person name="Allen A.W."/>
            <person name="Alvarado L."/>
            <person name="Arachchi H.M."/>
            <person name="Berlin A.M."/>
            <person name="Chapman S.B."/>
            <person name="Gainer-Dewar J."/>
            <person name="Goldberg J."/>
            <person name="Griggs A."/>
            <person name="Gujja S."/>
            <person name="Hansen M."/>
            <person name="Howarth C."/>
            <person name="Imamovic A."/>
            <person name="Ireland A."/>
            <person name="Larimer J."/>
            <person name="McCowan C."/>
            <person name="Murphy C."/>
            <person name="Pearson M."/>
            <person name="Poon T.W."/>
            <person name="Priest M."/>
            <person name="Roberts A."/>
            <person name="Saif S."/>
            <person name="Shea T."/>
            <person name="Sisk P."/>
            <person name="Sykes S."/>
            <person name="Wortman J."/>
            <person name="Nusbaum C."/>
            <person name="Birren B."/>
        </authorList>
    </citation>
    <scope>NUCLEOTIDE SEQUENCE [LARGE SCALE GENOMIC DNA]</scope>
    <source>
        <strain evidence="3">1006PhL</strain>
    </source>
</reference>
<dbReference type="OrthoDB" id="5372507at2759"/>